<evidence type="ECO:0000256" key="1">
    <source>
        <dbReference type="PIRSR" id="PIRSR014972-1"/>
    </source>
</evidence>
<evidence type="ECO:0000256" key="2">
    <source>
        <dbReference type="PIRSR" id="PIRSR014972-2"/>
    </source>
</evidence>
<dbReference type="OrthoDB" id="6902891at2"/>
<dbReference type="PANTHER" id="PTHR36934:SF1">
    <property type="entry name" value="THIOESTERASE DOMAIN-CONTAINING PROTEIN"/>
    <property type="match status" value="1"/>
</dbReference>
<feature type="binding site" evidence="2">
    <location>
        <position position="63"/>
    </location>
    <ligand>
        <name>CoA</name>
        <dbReference type="ChEBI" id="CHEBI:57287"/>
    </ligand>
</feature>
<feature type="active site" evidence="1">
    <location>
        <position position="44"/>
    </location>
</feature>
<name>G9YHC1_9FIRM</name>
<dbReference type="Pfam" id="PF22636">
    <property type="entry name" value="FlK"/>
    <property type="match status" value="1"/>
</dbReference>
<accession>G9YHC1</accession>
<feature type="binding site" evidence="2">
    <location>
        <position position="63"/>
    </location>
    <ligand>
        <name>substrate</name>
    </ligand>
</feature>
<organism evidence="4 5">
    <name type="scientific">Anaeroglobus geminatus F0357</name>
    <dbReference type="NCBI Taxonomy" id="861450"/>
    <lineage>
        <taxon>Bacteria</taxon>
        <taxon>Bacillati</taxon>
        <taxon>Bacillota</taxon>
        <taxon>Negativicutes</taxon>
        <taxon>Veillonellales</taxon>
        <taxon>Veillonellaceae</taxon>
        <taxon>Anaeroglobus</taxon>
    </lineage>
</organism>
<dbReference type="SUPFAM" id="SSF54637">
    <property type="entry name" value="Thioesterase/thiol ester dehydrase-isomerase"/>
    <property type="match status" value="1"/>
</dbReference>
<dbReference type="eggNOG" id="COG5496">
    <property type="taxonomic scope" value="Bacteria"/>
</dbReference>
<comment type="caution">
    <text evidence="4">The sequence shown here is derived from an EMBL/GenBank/DDBJ whole genome shotgun (WGS) entry which is preliminary data.</text>
</comment>
<sequence>MDFTLKANAAAEITEVVTEDNTAIKYASGTAPVYATPALVGLMEHAAVKAIGDQLPQGYSTVGISMNIKHTSATPVGMTVKAKAVLIDQDRRRLTFKIEGYDDAGSVGEAVHERFIIEAAPFIEKANAKLKK</sequence>
<feature type="active site" evidence="1">
    <location>
        <position position="36"/>
    </location>
</feature>
<dbReference type="EMBL" id="AGCJ01000040">
    <property type="protein sequence ID" value="EHM41028.1"/>
    <property type="molecule type" value="Genomic_DNA"/>
</dbReference>
<proteinExistence type="predicted"/>
<dbReference type="InterPro" id="IPR054485">
    <property type="entry name" value="FlK-like_dom"/>
</dbReference>
<evidence type="ECO:0000313" key="5">
    <source>
        <dbReference type="Proteomes" id="UP000005481"/>
    </source>
</evidence>
<dbReference type="Proteomes" id="UP000005481">
    <property type="component" value="Unassembled WGS sequence"/>
</dbReference>
<dbReference type="RefSeq" id="WP_006790030.1">
    <property type="nucleotide sequence ID" value="NZ_JH417586.1"/>
</dbReference>
<protein>
    <submittedName>
        <fullName evidence="4">Thioesterase family protein</fullName>
    </submittedName>
</protein>
<dbReference type="InterPro" id="IPR025540">
    <property type="entry name" value="FlK"/>
</dbReference>
<dbReference type="AlphaFoldDB" id="G9YHC1"/>
<dbReference type="HOGENOM" id="CLU_119426_0_1_9"/>
<evidence type="ECO:0000313" key="4">
    <source>
        <dbReference type="EMBL" id="EHM41028.1"/>
    </source>
</evidence>
<feature type="active site" evidence="1">
    <location>
        <position position="70"/>
    </location>
</feature>
<feature type="domain" description="Fluoroacetyl-CoA-specific thioesterase-like" evidence="3">
    <location>
        <begin position="17"/>
        <end position="119"/>
    </location>
</feature>
<dbReference type="PANTHER" id="PTHR36934">
    <property type="entry name" value="BLR0278 PROTEIN"/>
    <property type="match status" value="1"/>
</dbReference>
<keyword evidence="5" id="KW-1185">Reference proteome</keyword>
<dbReference type="STRING" id="861450.HMPREF0080_01048"/>
<gene>
    <name evidence="4" type="ORF">HMPREF0080_01048</name>
</gene>
<reference evidence="4 5" key="1">
    <citation type="submission" date="2011-08" db="EMBL/GenBank/DDBJ databases">
        <authorList>
            <person name="Weinstock G."/>
            <person name="Sodergren E."/>
            <person name="Clifton S."/>
            <person name="Fulton L."/>
            <person name="Fulton B."/>
            <person name="Courtney L."/>
            <person name="Fronick C."/>
            <person name="Harrison M."/>
            <person name="Strong C."/>
            <person name="Farmer C."/>
            <person name="Delahaunty K."/>
            <person name="Markovic C."/>
            <person name="Hall O."/>
            <person name="Minx P."/>
            <person name="Tomlinson C."/>
            <person name="Mitreva M."/>
            <person name="Hou S."/>
            <person name="Chen J."/>
            <person name="Wollam A."/>
            <person name="Pepin K.H."/>
            <person name="Johnson M."/>
            <person name="Bhonagiri V."/>
            <person name="Zhang X."/>
            <person name="Suruliraj S."/>
            <person name="Warren W."/>
            <person name="Chinwalla A."/>
            <person name="Mardis E.R."/>
            <person name="Wilson R.K."/>
        </authorList>
    </citation>
    <scope>NUCLEOTIDE SEQUENCE [LARGE SCALE GENOMIC DNA]</scope>
    <source>
        <strain evidence="4 5">F0357</strain>
    </source>
</reference>
<dbReference type="Gene3D" id="3.10.129.10">
    <property type="entry name" value="Hotdog Thioesterase"/>
    <property type="match status" value="1"/>
</dbReference>
<evidence type="ECO:0000259" key="3">
    <source>
        <dbReference type="Pfam" id="PF22636"/>
    </source>
</evidence>
<feature type="binding site" evidence="2">
    <location>
        <position position="114"/>
    </location>
    <ligand>
        <name>substrate</name>
    </ligand>
</feature>
<dbReference type="InterPro" id="IPR029069">
    <property type="entry name" value="HotDog_dom_sf"/>
</dbReference>
<dbReference type="PATRIC" id="fig|861450.3.peg.980"/>
<dbReference type="PIRSF" id="PIRSF014972">
    <property type="entry name" value="FlK"/>
    <property type="match status" value="1"/>
</dbReference>
<dbReference type="CDD" id="cd03440">
    <property type="entry name" value="hot_dog"/>
    <property type="match status" value="1"/>
</dbReference>